<dbReference type="Proteomes" id="UP000055611">
    <property type="component" value="Chromosome"/>
</dbReference>
<proteinExistence type="inferred from homology"/>
<keyword evidence="4 6" id="KW-1133">Transmembrane helix</keyword>
<evidence type="ECO:0000313" key="11">
    <source>
        <dbReference type="Proteomes" id="UP000295506"/>
    </source>
</evidence>
<dbReference type="RefSeq" id="WP_066802932.1">
    <property type="nucleotide sequence ID" value="NZ_CP014206.1"/>
</dbReference>
<feature type="transmembrane region" description="Helical" evidence="6">
    <location>
        <begin position="210"/>
        <end position="231"/>
    </location>
</feature>
<feature type="transmembrane region" description="Helical" evidence="6">
    <location>
        <begin position="264"/>
        <end position="283"/>
    </location>
</feature>
<evidence type="ECO:0000256" key="1">
    <source>
        <dbReference type="ARBA" id="ARBA00004141"/>
    </source>
</evidence>
<accession>A0A126QNQ3</accession>
<dbReference type="OrthoDB" id="1894884at2"/>
<comment type="subcellular location">
    <subcellularLocation>
        <location evidence="1">Membrane</location>
        <topology evidence="1">Multi-pass membrane protein</topology>
    </subcellularLocation>
</comment>
<sequence>MFQGLVFAVISAACFGSMAILVKLGYAAGMSGPVMMQFRFSFGTLLLFFYLLAKDRTLLRISLRDLAKCAFLGMVAYWTQTTCFVAALETIPASTTALVLYGHPMVVTLLSGLFLKMPVNRTMLLSLGLVMTGCCLVFYDAFLRAVDPTGLAYALGAMATFSVYLILMQVLLKNIRPLKATFYIMLGAAVSFTLSGDVTAWMRLDGGQQTAIALALGLIPGVMAVAFLYTAIEKIGSAYACIFSSVEPIITLSAAAAFLGEQVVWLQMGGAGLIIFGIVVPNLRRRRPQLA</sequence>
<keyword evidence="5 6" id="KW-0472">Membrane</keyword>
<evidence type="ECO:0000313" key="8">
    <source>
        <dbReference type="EMBL" id="AMK11366.1"/>
    </source>
</evidence>
<dbReference type="SUPFAM" id="SSF103481">
    <property type="entry name" value="Multidrug resistance efflux transporter EmrE"/>
    <property type="match status" value="2"/>
</dbReference>
<evidence type="ECO:0000256" key="2">
    <source>
        <dbReference type="ARBA" id="ARBA00007362"/>
    </source>
</evidence>
<feature type="transmembrane region" description="Helical" evidence="6">
    <location>
        <begin position="65"/>
        <end position="88"/>
    </location>
</feature>
<dbReference type="EMBL" id="CP014206">
    <property type="protein sequence ID" value="AMK11366.1"/>
    <property type="molecule type" value="Genomic_DNA"/>
</dbReference>
<evidence type="ECO:0000259" key="7">
    <source>
        <dbReference type="Pfam" id="PF00892"/>
    </source>
</evidence>
<name>A0A126QNQ3_9BACT</name>
<feature type="transmembrane region" description="Helical" evidence="6">
    <location>
        <begin position="183"/>
        <end position="204"/>
    </location>
</feature>
<evidence type="ECO:0000313" key="10">
    <source>
        <dbReference type="Proteomes" id="UP000055611"/>
    </source>
</evidence>
<dbReference type="AlphaFoldDB" id="A0A126QNQ3"/>
<dbReference type="InterPro" id="IPR037185">
    <property type="entry name" value="EmrE-like"/>
</dbReference>
<keyword evidence="10" id="KW-1185">Reference proteome</keyword>
<dbReference type="PANTHER" id="PTHR32322">
    <property type="entry name" value="INNER MEMBRANE TRANSPORTER"/>
    <property type="match status" value="1"/>
</dbReference>
<reference evidence="9 11" key="2">
    <citation type="submission" date="2019-03" db="EMBL/GenBank/DDBJ databases">
        <title>Genomic Encyclopedia of Type Strains, Phase IV (KMG-IV): sequencing the most valuable type-strain genomes for metagenomic binning, comparative biology and taxonomic classification.</title>
        <authorList>
            <person name="Goeker M."/>
        </authorList>
    </citation>
    <scope>NUCLEOTIDE SEQUENCE [LARGE SCALE GENOMIC DNA]</scope>
    <source>
        <strain evidence="9 11">DSM 101483</strain>
    </source>
</reference>
<dbReference type="InterPro" id="IPR000620">
    <property type="entry name" value="EamA_dom"/>
</dbReference>
<evidence type="ECO:0000256" key="4">
    <source>
        <dbReference type="ARBA" id="ARBA00022989"/>
    </source>
</evidence>
<feature type="transmembrane region" description="Helical" evidence="6">
    <location>
        <begin position="37"/>
        <end position="53"/>
    </location>
</feature>
<protein>
    <submittedName>
        <fullName evidence="9">Threonine/homoserine efflux transporter RhtA</fullName>
    </submittedName>
</protein>
<dbReference type="Gene3D" id="1.10.3730.20">
    <property type="match status" value="1"/>
</dbReference>
<feature type="transmembrane region" description="Helical" evidence="6">
    <location>
        <begin position="122"/>
        <end position="139"/>
    </location>
</feature>
<feature type="domain" description="EamA" evidence="7">
    <location>
        <begin position="149"/>
        <end position="280"/>
    </location>
</feature>
<evidence type="ECO:0000256" key="6">
    <source>
        <dbReference type="SAM" id="Phobius"/>
    </source>
</evidence>
<feature type="transmembrane region" description="Helical" evidence="6">
    <location>
        <begin position="94"/>
        <end position="115"/>
    </location>
</feature>
<dbReference type="Proteomes" id="UP000295506">
    <property type="component" value="Unassembled WGS sequence"/>
</dbReference>
<organism evidence="9 11">
    <name type="scientific">Pseudodesulfovibrio indicus</name>
    <dbReference type="NCBI Taxonomy" id="1716143"/>
    <lineage>
        <taxon>Bacteria</taxon>
        <taxon>Pseudomonadati</taxon>
        <taxon>Thermodesulfobacteriota</taxon>
        <taxon>Desulfovibrionia</taxon>
        <taxon>Desulfovibrionales</taxon>
        <taxon>Desulfovibrionaceae</taxon>
    </lineage>
</organism>
<evidence type="ECO:0000313" key="9">
    <source>
        <dbReference type="EMBL" id="TDT89753.1"/>
    </source>
</evidence>
<feature type="transmembrane region" description="Helical" evidence="6">
    <location>
        <begin position="151"/>
        <end position="171"/>
    </location>
</feature>
<dbReference type="GO" id="GO:0016020">
    <property type="term" value="C:membrane"/>
    <property type="evidence" value="ECO:0007669"/>
    <property type="project" value="UniProtKB-SubCell"/>
</dbReference>
<evidence type="ECO:0000256" key="3">
    <source>
        <dbReference type="ARBA" id="ARBA00022692"/>
    </source>
</evidence>
<feature type="domain" description="EamA" evidence="7">
    <location>
        <begin position="4"/>
        <end position="138"/>
    </location>
</feature>
<dbReference type="Pfam" id="PF00892">
    <property type="entry name" value="EamA"/>
    <property type="match status" value="2"/>
</dbReference>
<dbReference type="EMBL" id="SOBK01000003">
    <property type="protein sequence ID" value="TDT89753.1"/>
    <property type="molecule type" value="Genomic_DNA"/>
</dbReference>
<dbReference type="KEGG" id="dej:AWY79_09680"/>
<keyword evidence="3 6" id="KW-0812">Transmembrane</keyword>
<evidence type="ECO:0000256" key="5">
    <source>
        <dbReference type="ARBA" id="ARBA00023136"/>
    </source>
</evidence>
<comment type="similarity">
    <text evidence="2">Belongs to the EamA transporter family.</text>
</comment>
<feature type="transmembrane region" description="Helical" evidence="6">
    <location>
        <begin position="238"/>
        <end position="258"/>
    </location>
</feature>
<reference evidence="8 10" key="1">
    <citation type="journal article" date="2016" name="Front. Microbiol.">
        <title>Genome Sequence of the Piezophilic, Mesophilic Sulfate-Reducing Bacterium Desulfovibrio indicus J2T.</title>
        <authorList>
            <person name="Cao J."/>
            <person name="Maignien L."/>
            <person name="Shao Z."/>
            <person name="Alain K."/>
            <person name="Jebbar M."/>
        </authorList>
    </citation>
    <scope>NUCLEOTIDE SEQUENCE [LARGE SCALE GENOMIC DNA]</scope>
    <source>
        <strain evidence="8 10">J2</strain>
    </source>
</reference>
<gene>
    <name evidence="8" type="ORF">AWY79_09680</name>
    <name evidence="9" type="ORF">EDC59_10348</name>
</gene>
<dbReference type="PANTHER" id="PTHR32322:SF2">
    <property type="entry name" value="EAMA DOMAIN-CONTAINING PROTEIN"/>
    <property type="match status" value="1"/>
</dbReference>
<dbReference type="InterPro" id="IPR050638">
    <property type="entry name" value="AA-Vitamin_Transporters"/>
</dbReference>